<organism evidence="2 3">
    <name type="scientific">Clonorchis sinensis</name>
    <name type="common">Chinese liver fluke</name>
    <dbReference type="NCBI Taxonomy" id="79923"/>
    <lineage>
        <taxon>Eukaryota</taxon>
        <taxon>Metazoa</taxon>
        <taxon>Spiralia</taxon>
        <taxon>Lophotrochozoa</taxon>
        <taxon>Platyhelminthes</taxon>
        <taxon>Trematoda</taxon>
        <taxon>Digenea</taxon>
        <taxon>Opisthorchiida</taxon>
        <taxon>Opisthorchiata</taxon>
        <taxon>Opisthorchiidae</taxon>
        <taxon>Clonorchis</taxon>
    </lineage>
</organism>
<gene>
    <name evidence="2" type="ORF">CLF_111456</name>
</gene>
<proteinExistence type="predicted"/>
<dbReference type="InterPro" id="IPR043136">
    <property type="entry name" value="B30.2/SPRY_sf"/>
</dbReference>
<dbReference type="EMBL" id="DF143624">
    <property type="protein sequence ID" value="GAA53872.1"/>
    <property type="molecule type" value="Genomic_DNA"/>
</dbReference>
<name>G7YLP1_CLOSI</name>
<feature type="non-terminal residue" evidence="2">
    <location>
        <position position="1"/>
    </location>
</feature>
<keyword evidence="3" id="KW-1185">Reference proteome</keyword>
<reference key="2">
    <citation type="submission" date="2011-10" db="EMBL/GenBank/DDBJ databases">
        <title>The genome and transcriptome sequence of Clonorchis sinensis provide insights into the carcinogenic liver fluke.</title>
        <authorList>
            <person name="Wang X."/>
            <person name="Huang Y."/>
            <person name="Chen W."/>
            <person name="Liu H."/>
            <person name="Guo L."/>
            <person name="Chen Y."/>
            <person name="Luo F."/>
            <person name="Zhou W."/>
            <person name="Sun J."/>
            <person name="Mao Q."/>
            <person name="Liang P."/>
            <person name="Zhou C."/>
            <person name="Tian Y."/>
            <person name="Men J."/>
            <person name="Lv X."/>
            <person name="Huang L."/>
            <person name="Zhou J."/>
            <person name="Hu Y."/>
            <person name="Li R."/>
            <person name="Zhang F."/>
            <person name="Lei H."/>
            <person name="Li X."/>
            <person name="Hu X."/>
            <person name="Liang C."/>
            <person name="Xu J."/>
            <person name="Wu Z."/>
            <person name="Yu X."/>
        </authorList>
    </citation>
    <scope>NUCLEOTIDE SEQUENCE</scope>
    <source>
        <strain>Henan</strain>
    </source>
</reference>
<keyword evidence="2" id="KW-0347">Helicase</keyword>
<dbReference type="GO" id="GO:0004386">
    <property type="term" value="F:helicase activity"/>
    <property type="evidence" value="ECO:0007669"/>
    <property type="project" value="UniProtKB-KW"/>
</dbReference>
<dbReference type="AlphaFoldDB" id="G7YLP1"/>
<dbReference type="Pfam" id="PF00622">
    <property type="entry name" value="SPRY"/>
    <property type="match status" value="1"/>
</dbReference>
<evidence type="ECO:0000313" key="3">
    <source>
        <dbReference type="Proteomes" id="UP000008909"/>
    </source>
</evidence>
<evidence type="ECO:0000259" key="1">
    <source>
        <dbReference type="PROSITE" id="PS50188"/>
    </source>
</evidence>
<dbReference type="Proteomes" id="UP000008909">
    <property type="component" value="Unassembled WGS sequence"/>
</dbReference>
<dbReference type="SUPFAM" id="SSF49899">
    <property type="entry name" value="Concanavalin A-like lectins/glucanases"/>
    <property type="match status" value="1"/>
</dbReference>
<dbReference type="PROSITE" id="PS50188">
    <property type="entry name" value="B302_SPRY"/>
    <property type="match status" value="1"/>
</dbReference>
<sequence length="1102" mass="124289">AFTKDDVIGCFLDTIEHTVKWSKNGIDFGEAYHIPPDLFQSATAAAFFPTVSLLNSTVEFNFGDKRFQFYPGPDWTPVCCTPANYLKRTRRKGPERKVKGWSYIDPSVLQQQMKSVRHSQPVVETESFVDEHGKLIKRTVKRSEVTTTKTVSERVIASEWEPPAHQVDRQTFWATNRSGLNNGLIFANFPSFITNRSELVSHIVVSQNFEEQTTLSNRAQDSVSNDKVFVRTRLGQPGSILALVLPSGGMAVRHRKGATAERFFYEGATKSTSVRERKCKRTTIFVRTTEQDILHSFRPGGNWMCERLYCVFVTMSCNMSNHIGEIMRLVFRLVRRNCFHFSPDSRLRRFQTNGHVSKEDPDQALNKAIMEVTNLDQDISVMSNCLRKLELRSTQQDTSSLHQRYRASRCRLVTTTLSRTCYPNLLLTWMGSFHASDWKDSADERCCNHDVSRQSRTTSNSRFRMTYLKIFITIGGRCLRLYGGVVTPLLMDVRPRLRSGGMTGLIWPERSTEVYGDPFRRVRHGLKVRARCGQFVIIIIDSMKSVFNSDASLPYNHDLFESLIVKKKIKGRMTLTAATCDETLRCSKFIPKVVRLNRVIDSQVTPHVDSNEDKTADLKHRLPSFGLENLMTGVPWFELNLAVRLSYVGETIDKLISNRHETIECTDSEECAIANQTIPADRKTTADWTKDVCIDAGPVDAVGPWGSRLRHKTGVHFGVNYWVPILRCVGIRTYSAHLWNTSVDVNAHKQSVSVAQQYRAELAEKTPEPDRHNGTVASFHQPFVLNEPKLHEIRLTPSSKYHKREIQLGSRCKPSIMGTLVPLDIVSITGNWESVGDTAKHSGGWRLQLVRESGSHALQCDGRIKPDLIAVRERRATVIDVSIVSDGRGVTVWNEKKQKYGADEFSLAIISALRAIGCDVDFLVHQPMIISYREICFPQSAKAVIGLGLPKVTVSDLCLLAIVGSLRTAYRALKSIQHCLSFLRTSFIKPDLIAVRERRATVIDVSIVSDGRGVTVWNEKKQKYGGDEFSLAIISALRAIGCDVDFLVHQPMIISYRGICFPQSAKAVIGLGLSKVTVSDLCLLAIVGSLRTYDTFMRGTWR</sequence>
<reference evidence="2" key="1">
    <citation type="journal article" date="2011" name="Genome Biol.">
        <title>The draft genome of the carcinogenic human liver fluke Clonorchis sinensis.</title>
        <authorList>
            <person name="Wang X."/>
            <person name="Chen W."/>
            <person name="Huang Y."/>
            <person name="Sun J."/>
            <person name="Men J."/>
            <person name="Liu H."/>
            <person name="Luo F."/>
            <person name="Guo L."/>
            <person name="Lv X."/>
            <person name="Deng C."/>
            <person name="Zhou C."/>
            <person name="Fan Y."/>
            <person name="Li X."/>
            <person name="Huang L."/>
            <person name="Hu Y."/>
            <person name="Liang C."/>
            <person name="Hu X."/>
            <person name="Xu J."/>
            <person name="Yu X."/>
        </authorList>
    </citation>
    <scope>NUCLEOTIDE SEQUENCE [LARGE SCALE GENOMIC DNA]</scope>
    <source>
        <strain evidence="2">Henan</strain>
    </source>
</reference>
<keyword evidence="2" id="KW-0067">ATP-binding</keyword>
<keyword evidence="2" id="KW-0378">Hydrolase</keyword>
<accession>G7YLP1</accession>
<dbReference type="InterPro" id="IPR001870">
    <property type="entry name" value="B30.2/SPRY"/>
</dbReference>
<dbReference type="InterPro" id="IPR003877">
    <property type="entry name" value="SPRY_dom"/>
</dbReference>
<dbReference type="InterPro" id="IPR013320">
    <property type="entry name" value="ConA-like_dom_sf"/>
</dbReference>
<protein>
    <submittedName>
        <fullName evidence="2">ATP-dependent RNA helicase DDX1</fullName>
    </submittedName>
</protein>
<dbReference type="Gene3D" id="2.60.120.920">
    <property type="match status" value="1"/>
</dbReference>
<evidence type="ECO:0000313" key="2">
    <source>
        <dbReference type="EMBL" id="GAA53872.1"/>
    </source>
</evidence>
<feature type="domain" description="B30.2/SPRY" evidence="1">
    <location>
        <begin position="1"/>
        <end position="67"/>
    </location>
</feature>
<keyword evidence="2" id="KW-0547">Nucleotide-binding</keyword>